<dbReference type="Proteomes" id="UP000008312">
    <property type="component" value="Unassembled WGS sequence"/>
</dbReference>
<keyword evidence="2" id="KW-1185">Reference proteome</keyword>
<gene>
    <name evidence="1" type="ORF">GSBLH_T00003820001</name>
</gene>
<evidence type="ECO:0000313" key="2">
    <source>
        <dbReference type="Proteomes" id="UP000008312"/>
    </source>
</evidence>
<organism evidence="1">
    <name type="scientific">Blastocystis hominis</name>
    <dbReference type="NCBI Taxonomy" id="12968"/>
    <lineage>
        <taxon>Eukaryota</taxon>
        <taxon>Sar</taxon>
        <taxon>Stramenopiles</taxon>
        <taxon>Bigyra</taxon>
        <taxon>Opalozoa</taxon>
        <taxon>Opalinata</taxon>
        <taxon>Blastocystidae</taxon>
        <taxon>Blastocystis</taxon>
    </lineage>
</organism>
<dbReference type="RefSeq" id="XP_012898076.1">
    <property type="nucleotide sequence ID" value="XM_013042622.1"/>
</dbReference>
<protein>
    <submittedName>
        <fullName evidence="1">Uncharacterized protein</fullName>
    </submittedName>
</protein>
<proteinExistence type="predicted"/>
<dbReference type="InParanoid" id="D8M7I9"/>
<sequence>MQTNWCPCCFRFLLYPHQKQLWLASPSPRSPVASESTRKVTQLRNYFTQKLSEVQQQREAKNETS</sequence>
<accession>D8M7I9</accession>
<dbReference type="EMBL" id="FN668672">
    <property type="protein sequence ID" value="CBK24028.2"/>
    <property type="molecule type" value="Genomic_DNA"/>
</dbReference>
<dbReference type="GeneID" id="24920882"/>
<name>D8M7I9_BLAHO</name>
<dbReference type="AlphaFoldDB" id="D8M7I9"/>
<evidence type="ECO:0000313" key="1">
    <source>
        <dbReference type="EMBL" id="CBK24028.2"/>
    </source>
</evidence>
<reference evidence="1" key="1">
    <citation type="submission" date="2010-02" db="EMBL/GenBank/DDBJ databases">
        <title>Sequencing and annotation of the Blastocystis hominis genome.</title>
        <authorList>
            <person name="Wincker P."/>
        </authorList>
    </citation>
    <scope>NUCLEOTIDE SEQUENCE</scope>
    <source>
        <strain evidence="1">Singapore isolate B</strain>
    </source>
</reference>